<comment type="caution">
    <text evidence="2">The sequence shown here is derived from an EMBL/GenBank/DDBJ whole genome shotgun (WGS) entry which is preliminary data.</text>
</comment>
<dbReference type="InterPro" id="IPR002716">
    <property type="entry name" value="PIN_dom"/>
</dbReference>
<evidence type="ECO:0000259" key="1">
    <source>
        <dbReference type="Pfam" id="PF13470"/>
    </source>
</evidence>
<dbReference type="InterPro" id="IPR002850">
    <property type="entry name" value="PIN_toxin-like"/>
</dbReference>
<reference evidence="2 3" key="1">
    <citation type="submission" date="2015-03" db="EMBL/GenBank/DDBJ databases">
        <title>Draft genome sequences of two protease-producing strains of Arsukibacterium isolated from two cold and alkaline environments.</title>
        <authorList>
            <person name="Lylloff J.E."/>
            <person name="Skov L.B."/>
            <person name="Jepsen M."/>
            <person name="Hallin P.F."/>
            <person name="Sorensen S.J."/>
            <person name="Stougaard P."/>
            <person name="Glaring M.A."/>
        </authorList>
    </citation>
    <scope>NUCLEOTIDE SEQUENCE [LARGE SCALE GENOMIC DNA]</scope>
    <source>
        <strain evidence="2 3">GCM72</strain>
    </source>
</reference>
<accession>A0A0M2V5T1</accession>
<dbReference type="OrthoDB" id="271187at2"/>
<dbReference type="PATRIC" id="fig|336831.14.peg.2816"/>
<dbReference type="STRING" id="336831.WG68_05380"/>
<protein>
    <submittedName>
        <fullName evidence="2">DNA-binding protein</fullName>
    </submittedName>
</protein>
<dbReference type="PANTHER" id="PTHR34610">
    <property type="entry name" value="SSL7007 PROTEIN"/>
    <property type="match status" value="1"/>
</dbReference>
<dbReference type="Pfam" id="PF13470">
    <property type="entry name" value="PIN_3"/>
    <property type="match status" value="1"/>
</dbReference>
<keyword evidence="2" id="KW-0238">DNA-binding</keyword>
<dbReference type="InterPro" id="IPR029060">
    <property type="entry name" value="PIN-like_dom_sf"/>
</dbReference>
<dbReference type="AlphaFoldDB" id="A0A0M2V5T1"/>
<dbReference type="GO" id="GO:0003677">
    <property type="term" value="F:DNA binding"/>
    <property type="evidence" value="ECO:0007669"/>
    <property type="project" value="UniProtKB-KW"/>
</dbReference>
<sequence length="140" mass="16022">MHKIVIDTNILVAALRSKQGASYKLISELTKSWFKPAVSVPLFLEYEAVLKRPGVIPNLTAVDIDNILNYMLSRASLCQIYYLWRPCLKDPQDDMVLELAVQSQSRFIITFNIKDFRKSELFGITAITPQQFLALNRSEI</sequence>
<dbReference type="SUPFAM" id="SSF88723">
    <property type="entry name" value="PIN domain-like"/>
    <property type="match status" value="1"/>
</dbReference>
<dbReference type="NCBIfam" id="TIGR00305">
    <property type="entry name" value="putative toxin-antitoxin system toxin component, PIN family"/>
    <property type="match status" value="1"/>
</dbReference>
<gene>
    <name evidence="2" type="ORF">WG68_05380</name>
</gene>
<dbReference type="PANTHER" id="PTHR34610:SF3">
    <property type="entry name" value="SSL7007 PROTEIN"/>
    <property type="match status" value="1"/>
</dbReference>
<evidence type="ECO:0000313" key="2">
    <source>
        <dbReference type="EMBL" id="KKO46207.1"/>
    </source>
</evidence>
<dbReference type="EMBL" id="LAHO01000004">
    <property type="protein sequence ID" value="KKO46207.1"/>
    <property type="molecule type" value="Genomic_DNA"/>
</dbReference>
<evidence type="ECO:0000313" key="3">
    <source>
        <dbReference type="Proteomes" id="UP000034228"/>
    </source>
</evidence>
<proteinExistence type="predicted"/>
<dbReference type="Proteomes" id="UP000034228">
    <property type="component" value="Unassembled WGS sequence"/>
</dbReference>
<feature type="domain" description="PIN" evidence="1">
    <location>
        <begin position="3"/>
        <end position="114"/>
    </location>
</feature>
<organism evidence="2 3">
    <name type="scientific">Arsukibacterium ikkense</name>
    <dbReference type="NCBI Taxonomy" id="336831"/>
    <lineage>
        <taxon>Bacteria</taxon>
        <taxon>Pseudomonadati</taxon>
        <taxon>Pseudomonadota</taxon>
        <taxon>Gammaproteobacteria</taxon>
        <taxon>Chromatiales</taxon>
        <taxon>Chromatiaceae</taxon>
        <taxon>Arsukibacterium</taxon>
    </lineage>
</organism>
<keyword evidence="3" id="KW-1185">Reference proteome</keyword>
<name>A0A0M2V5T1_9GAMM</name>